<dbReference type="EMBL" id="CP056041">
    <property type="protein sequence ID" value="QKZ22070.1"/>
    <property type="molecule type" value="Genomic_DNA"/>
</dbReference>
<gene>
    <name evidence="1" type="ORF">HUT05_34810</name>
</gene>
<dbReference type="Proteomes" id="UP000509418">
    <property type="component" value="Chromosome"/>
</dbReference>
<evidence type="ECO:0000313" key="2">
    <source>
        <dbReference type="Proteomes" id="UP000509418"/>
    </source>
</evidence>
<proteinExistence type="predicted"/>
<dbReference type="AlphaFoldDB" id="A0A7H8TJ33"/>
<evidence type="ECO:0000313" key="1">
    <source>
        <dbReference type="EMBL" id="QKZ22070.1"/>
    </source>
</evidence>
<organism evidence="1 2">
    <name type="scientific">Streptomyces chartreusis</name>
    <dbReference type="NCBI Taxonomy" id="1969"/>
    <lineage>
        <taxon>Bacteria</taxon>
        <taxon>Bacillati</taxon>
        <taxon>Actinomycetota</taxon>
        <taxon>Actinomycetes</taxon>
        <taxon>Kitasatosporales</taxon>
        <taxon>Streptomycetaceae</taxon>
        <taxon>Streptomyces</taxon>
    </lineage>
</organism>
<sequence>MTTPISAAQAMLDHHAEKIAVVHARTEQTIHRINNHRGLSEQARQGGIARAYREAQVELEQLRESGKKALDAYGQRLIDRAVGFRGGDSQTVTAQREARRVAASINDPGIAMEMMRTAQQDGDTQMAKAIAGRAFSNSWHDVLNQWNHDGSNDPAMRLLNEHQELPHIKPEIWNAHHFLAPPRELDGMKDYEITRAANTDYSDGGEAA</sequence>
<keyword evidence="2" id="KW-1185">Reference proteome</keyword>
<name>A0A7H8TJ33_STRCX</name>
<reference evidence="1 2" key="1">
    <citation type="submission" date="2020-06" db="EMBL/GenBank/DDBJ databases">
        <title>Genome mining for natural products.</title>
        <authorList>
            <person name="Zhang B."/>
            <person name="Shi J."/>
            <person name="Ge H."/>
        </authorList>
    </citation>
    <scope>NUCLEOTIDE SEQUENCE [LARGE SCALE GENOMIC DNA]</scope>
    <source>
        <strain evidence="1 2">NA02069</strain>
    </source>
</reference>
<protein>
    <submittedName>
        <fullName evidence="1">Uncharacterized protein</fullName>
    </submittedName>
</protein>
<accession>A0A7H8TJ33</accession>
<dbReference type="RefSeq" id="WP_176577439.1">
    <property type="nucleotide sequence ID" value="NZ_CP056041.1"/>
</dbReference>